<dbReference type="AlphaFoldDB" id="A0A3P3Y8D2"/>
<name>A0A3P3Y8D2_PLABS</name>
<dbReference type="InterPro" id="IPR044926">
    <property type="entry name" value="RGS_subdomain_2"/>
</dbReference>
<feature type="transmembrane region" description="Helical" evidence="1">
    <location>
        <begin position="239"/>
        <end position="258"/>
    </location>
</feature>
<dbReference type="Pfam" id="PF00615">
    <property type="entry name" value="RGS"/>
    <property type="match status" value="1"/>
</dbReference>
<reference evidence="3 4" key="1">
    <citation type="submission" date="2018-03" db="EMBL/GenBank/DDBJ databases">
        <authorList>
            <person name="Fogelqvist J."/>
        </authorList>
    </citation>
    <scope>NUCLEOTIDE SEQUENCE [LARGE SCALE GENOMIC DNA]</scope>
</reference>
<dbReference type="PROSITE" id="PS50132">
    <property type="entry name" value="RGS"/>
    <property type="match status" value="1"/>
</dbReference>
<dbReference type="Proteomes" id="UP000290189">
    <property type="component" value="Unassembled WGS sequence"/>
</dbReference>
<keyword evidence="1" id="KW-0472">Membrane</keyword>
<organism evidence="3 4">
    <name type="scientific">Plasmodiophora brassicae</name>
    <name type="common">Clubroot disease agent</name>
    <dbReference type="NCBI Taxonomy" id="37360"/>
    <lineage>
        <taxon>Eukaryota</taxon>
        <taxon>Sar</taxon>
        <taxon>Rhizaria</taxon>
        <taxon>Endomyxa</taxon>
        <taxon>Phytomyxea</taxon>
        <taxon>Plasmodiophorida</taxon>
        <taxon>Plasmodiophoridae</taxon>
        <taxon>Plasmodiophora</taxon>
    </lineage>
</organism>
<dbReference type="SMART" id="SM00315">
    <property type="entry name" value="RGS"/>
    <property type="match status" value="1"/>
</dbReference>
<dbReference type="PANTHER" id="PTHR10845">
    <property type="entry name" value="REGULATOR OF G PROTEIN SIGNALING"/>
    <property type="match status" value="1"/>
</dbReference>
<evidence type="ECO:0000313" key="4">
    <source>
        <dbReference type="Proteomes" id="UP000290189"/>
    </source>
</evidence>
<keyword evidence="1" id="KW-1133">Transmembrane helix</keyword>
<sequence length="456" mass="50934">MLDERQVAFVAVGCIYAASTTVGIALYWRQRTMSLLISARRPGTVIMFVTAVTAIPLALCYTEVWRDTPCWLVISVVYEALTLAMDAMVFANWNYLFLWRVNQLLSDFKIDAERSRSSVDYNKRLSQPGVQLTQVGPSASSTYSANALFISRSCFTNSAKAEIAFFVIGQMTTSVPVIVYLTVSNDPDPTLPFPDCLSSPTATTALCLFVARTCICVLEISSLMFMVRDAEDHLGICRSWRRCLVTIVVCAIVTVVMVTTTRAAALGVEATVILTTLAISGELLIRPVYEQMHERGMDDTTETSAATSQAAFERFLQTSDGYNAVLRFAASEFSAENVVFWAEVTKFESSWDRRNDASRQAMAARIRSSFLSGQAHHLVNVSTVIWTSGEQRPLGQHMFKEEKDEVLQLMYGDTFRRFLTNPAYQAVWDRFLHRQHEKGMLLSRVSSSFTKPDSAV</sequence>
<dbReference type="Gene3D" id="1.10.167.10">
    <property type="entry name" value="Regulator of G-protein Signalling 4, domain 2"/>
    <property type="match status" value="1"/>
</dbReference>
<proteinExistence type="predicted"/>
<feature type="transmembrane region" description="Helical" evidence="1">
    <location>
        <begin position="6"/>
        <end position="28"/>
    </location>
</feature>
<dbReference type="EMBL" id="OVEO01000005">
    <property type="protein sequence ID" value="SPQ96240.1"/>
    <property type="molecule type" value="Genomic_DNA"/>
</dbReference>
<evidence type="ECO:0000256" key="1">
    <source>
        <dbReference type="SAM" id="Phobius"/>
    </source>
</evidence>
<evidence type="ECO:0000313" key="3">
    <source>
        <dbReference type="EMBL" id="SPQ96240.1"/>
    </source>
</evidence>
<geneLocation type="mitochondrion" evidence="3"/>
<evidence type="ECO:0000259" key="2">
    <source>
        <dbReference type="PROSITE" id="PS50132"/>
    </source>
</evidence>
<keyword evidence="3" id="KW-0496">Mitochondrion</keyword>
<dbReference type="InterPro" id="IPR016137">
    <property type="entry name" value="RGS"/>
</dbReference>
<feature type="domain" description="RGS" evidence="2">
    <location>
        <begin position="311"/>
        <end position="424"/>
    </location>
</feature>
<dbReference type="PANTHER" id="PTHR10845:SF192">
    <property type="entry name" value="DOUBLE HIT, ISOFORM B"/>
    <property type="match status" value="1"/>
</dbReference>
<dbReference type="InterPro" id="IPR036305">
    <property type="entry name" value="RGS_sf"/>
</dbReference>
<protein>
    <recommendedName>
        <fullName evidence="2">RGS domain-containing protein</fullName>
    </recommendedName>
</protein>
<dbReference type="SUPFAM" id="SSF48097">
    <property type="entry name" value="Regulator of G-protein signaling, RGS"/>
    <property type="match status" value="1"/>
</dbReference>
<feature type="transmembrane region" description="Helical" evidence="1">
    <location>
        <begin position="203"/>
        <end position="227"/>
    </location>
</feature>
<feature type="transmembrane region" description="Helical" evidence="1">
    <location>
        <begin position="40"/>
        <end position="59"/>
    </location>
</feature>
<feature type="transmembrane region" description="Helical" evidence="1">
    <location>
        <begin position="71"/>
        <end position="93"/>
    </location>
</feature>
<gene>
    <name evidence="3" type="ORF">PLBR_LOCUS3455</name>
</gene>
<keyword evidence="1" id="KW-0812">Transmembrane</keyword>
<dbReference type="PRINTS" id="PR01301">
    <property type="entry name" value="RGSPROTEIN"/>
</dbReference>
<accession>A0A3P3Y8D2</accession>